<dbReference type="InterPro" id="IPR001878">
    <property type="entry name" value="Znf_CCHC"/>
</dbReference>
<dbReference type="AlphaFoldDB" id="A0A9Q0IGS3"/>
<dbReference type="InterPro" id="IPR027267">
    <property type="entry name" value="AH/BAR_dom_sf"/>
</dbReference>
<dbReference type="GO" id="GO:0008270">
    <property type="term" value="F:zinc ion binding"/>
    <property type="evidence" value="ECO:0007669"/>
    <property type="project" value="UniProtKB-KW"/>
</dbReference>
<accession>A0A9Q0IGS3</accession>
<dbReference type="Gene3D" id="1.20.1270.60">
    <property type="entry name" value="Arfaptin homology (AH) domain/BAR domain"/>
    <property type="match status" value="1"/>
</dbReference>
<dbReference type="Pfam" id="PF00098">
    <property type="entry name" value="zf-CCHC"/>
    <property type="match status" value="1"/>
</dbReference>
<feature type="domain" description="CCHC-type" evidence="3">
    <location>
        <begin position="49"/>
        <end position="63"/>
    </location>
</feature>
<name>A0A9Q0IGS3_9TELE</name>
<sequence length="260" mass="28500">RGHLPPGLSAHPRVRVTDHELGEGDDNEVYRVSPTTPTPPRRSPRVDNRCHRCGEVGHFARDCLAAAPKPRSWPRLGHGGRAAQLGERCSQTQHPSKAAALWYDNVDLYATSDKDCTDCGRGSGSRQNSTATRGKTLSRGCLPEITGGAELDYYRQLVVRVVHENTREALSNSGVRQKRAYDNRCRGQAFAVGDKNGEIAMLGEVTHLQAIVDDLTVLTEDPHKLPPASEQFKGTEFSSSCKGTYAITTRKGMDTYKSIT</sequence>
<dbReference type="Proteomes" id="UP001148018">
    <property type="component" value="Unassembled WGS sequence"/>
</dbReference>
<dbReference type="PROSITE" id="PS50158">
    <property type="entry name" value="ZF_CCHC"/>
    <property type="match status" value="1"/>
</dbReference>
<dbReference type="OrthoDB" id="5970at2759"/>
<evidence type="ECO:0000313" key="4">
    <source>
        <dbReference type="EMBL" id="KAJ3596546.1"/>
    </source>
</evidence>
<dbReference type="SMART" id="SM00343">
    <property type="entry name" value="ZnF_C2HC"/>
    <property type="match status" value="1"/>
</dbReference>
<dbReference type="InterPro" id="IPR036875">
    <property type="entry name" value="Znf_CCHC_sf"/>
</dbReference>
<evidence type="ECO:0000313" key="5">
    <source>
        <dbReference type="Proteomes" id="UP001148018"/>
    </source>
</evidence>
<evidence type="ECO:0000259" key="3">
    <source>
        <dbReference type="PROSITE" id="PS50158"/>
    </source>
</evidence>
<comment type="caution">
    <text evidence="4">The sequence shown here is derived from an EMBL/GenBank/DDBJ whole genome shotgun (WGS) entry which is preliminary data.</text>
</comment>
<evidence type="ECO:0000256" key="1">
    <source>
        <dbReference type="PROSITE-ProRule" id="PRU00047"/>
    </source>
</evidence>
<dbReference type="Gene3D" id="4.10.60.10">
    <property type="entry name" value="Zinc finger, CCHC-type"/>
    <property type="match status" value="1"/>
</dbReference>
<feature type="non-terminal residue" evidence="4">
    <location>
        <position position="260"/>
    </location>
</feature>
<organism evidence="4 5">
    <name type="scientific">Muraenolepis orangiensis</name>
    <name type="common">Patagonian moray cod</name>
    <dbReference type="NCBI Taxonomy" id="630683"/>
    <lineage>
        <taxon>Eukaryota</taxon>
        <taxon>Metazoa</taxon>
        <taxon>Chordata</taxon>
        <taxon>Craniata</taxon>
        <taxon>Vertebrata</taxon>
        <taxon>Euteleostomi</taxon>
        <taxon>Actinopterygii</taxon>
        <taxon>Neopterygii</taxon>
        <taxon>Teleostei</taxon>
        <taxon>Neoteleostei</taxon>
        <taxon>Acanthomorphata</taxon>
        <taxon>Zeiogadaria</taxon>
        <taxon>Gadariae</taxon>
        <taxon>Gadiformes</taxon>
        <taxon>Muraenolepidoidei</taxon>
        <taxon>Muraenolepididae</taxon>
        <taxon>Muraenolepis</taxon>
    </lineage>
</organism>
<keyword evidence="5" id="KW-1185">Reference proteome</keyword>
<dbReference type="GO" id="GO:0003676">
    <property type="term" value="F:nucleic acid binding"/>
    <property type="evidence" value="ECO:0007669"/>
    <property type="project" value="InterPro"/>
</dbReference>
<keyword evidence="1" id="KW-0479">Metal-binding</keyword>
<dbReference type="EMBL" id="JANIIK010000110">
    <property type="protein sequence ID" value="KAJ3596546.1"/>
    <property type="molecule type" value="Genomic_DNA"/>
</dbReference>
<gene>
    <name evidence="4" type="ORF">NHX12_002951</name>
</gene>
<reference evidence="4" key="1">
    <citation type="submission" date="2022-07" db="EMBL/GenBank/DDBJ databases">
        <title>Chromosome-level genome of Muraenolepis orangiensis.</title>
        <authorList>
            <person name="Kim J."/>
        </authorList>
    </citation>
    <scope>NUCLEOTIDE SEQUENCE</scope>
    <source>
        <strain evidence="4">KU_S4_2022</strain>
        <tissue evidence="4">Muscle</tissue>
    </source>
</reference>
<feature type="region of interest" description="Disordered" evidence="2">
    <location>
        <begin position="1"/>
        <end position="46"/>
    </location>
</feature>
<keyword evidence="1" id="KW-0862">Zinc</keyword>
<dbReference type="SUPFAM" id="SSF57756">
    <property type="entry name" value="Retrovirus zinc finger-like domains"/>
    <property type="match status" value="1"/>
</dbReference>
<proteinExistence type="predicted"/>
<evidence type="ECO:0000256" key="2">
    <source>
        <dbReference type="SAM" id="MobiDB-lite"/>
    </source>
</evidence>
<protein>
    <recommendedName>
        <fullName evidence="3">CCHC-type domain-containing protein</fullName>
    </recommendedName>
</protein>
<keyword evidence="1" id="KW-0863">Zinc-finger</keyword>